<dbReference type="InterPro" id="IPR005158">
    <property type="entry name" value="BTAD"/>
</dbReference>
<protein>
    <submittedName>
        <fullName evidence="7">Winged helix-turn-helix domain-containing protein</fullName>
    </submittedName>
</protein>
<dbReference type="InterPro" id="IPR016032">
    <property type="entry name" value="Sig_transdc_resp-reg_C-effctor"/>
</dbReference>
<dbReference type="RefSeq" id="WP_194705061.1">
    <property type="nucleotide sequence ID" value="NZ_JADKPN010000001.1"/>
</dbReference>
<organism evidence="7 8">
    <name type="scientific">Nocardioides islandensis</name>
    <dbReference type="NCBI Taxonomy" id="433663"/>
    <lineage>
        <taxon>Bacteria</taxon>
        <taxon>Bacillati</taxon>
        <taxon>Actinomycetota</taxon>
        <taxon>Actinomycetes</taxon>
        <taxon>Propionibacteriales</taxon>
        <taxon>Nocardioidaceae</taxon>
        <taxon>Nocardioides</taxon>
    </lineage>
</organism>
<keyword evidence="4" id="KW-0804">Transcription</keyword>
<dbReference type="Pfam" id="PF00486">
    <property type="entry name" value="Trans_reg_C"/>
    <property type="match status" value="1"/>
</dbReference>
<evidence type="ECO:0000256" key="5">
    <source>
        <dbReference type="PROSITE-ProRule" id="PRU01091"/>
    </source>
</evidence>
<sequence length="856" mass="90259">MDVLVLGPLKVNVDGVAVDIAGAKERTLLAHLVAHAGQVVPVPDLIDSLWGEDPPRSAAKALQTYVLRLRNRLEPDRHGDASLIVTDGPGYRLAVSPLDTDAGRFVELCRLAGEALAGGRPEAALDAGRDALQLWRGPAYAGCEHTAFGQAEAGRLGNLRQAAVEARIEAALALDRAATVVPDLERMVGEQPLRERLWALLMLAHYRSGGQAEALTTFDRARAVLADELGVDPGPELRDLHARVLAQDPGLLPIGRVALPEGLRDSTPMVGRDAELSLLRDAWRRTLAGAPATVVLRGPAGAGARRLAAALGEEVAHDGFGVVLAGPDTGSAPGPPPEDDGRPWLLVADQHLPPRPPRALMVVLAASGTPVPEAASVVDLAALPDEAVRLVVATYVGAAQAADVTAEVLANGPGWPGRVHLEAMRIARKAATHRIEEAVDVAGVSRARLASARAEVAEGIVTLAETPERLVSSGTCPWRGLASYGVDDAPWYAGRERLVAELIAHVGSSRFVALVGASGSGKSSALHAGVLAGLADDVLPGSGGWGRVVMRPGRHPMKELARRALGTPRVDVGDVLARMLDGLDERPSGDGSAGRETPARTLLVVDQLEELWTTCEDPGERAAFVDTLADLVRDPRSSTTVVVAVRADYVAQAAEHPELAALMADSTVLVGSPTPAEVERAVVRPATRAGLRLEDGLAQTLVSDAGSEPGLLPLLSVALTQLWERRADDLLTYAAYVRTGGIAGAIGRLAEEVWARFSPEEQTTARALLLRLAGPGEAGTVTRRRVPLAELEALSRPGSRQVVDRLVAARLVTVDDGHVEVAHEALFREWPRLRGWMTDDAASRSVQLRLARAASD</sequence>
<evidence type="ECO:0000256" key="4">
    <source>
        <dbReference type="ARBA" id="ARBA00023163"/>
    </source>
</evidence>
<accession>A0A930YIM7</accession>
<dbReference type="SUPFAM" id="SSF46894">
    <property type="entry name" value="C-terminal effector domain of the bipartite response regulators"/>
    <property type="match status" value="1"/>
</dbReference>
<dbReference type="EMBL" id="JADKPN010000001">
    <property type="protein sequence ID" value="MBF4761880.1"/>
    <property type="molecule type" value="Genomic_DNA"/>
</dbReference>
<evidence type="ECO:0000256" key="2">
    <source>
        <dbReference type="ARBA" id="ARBA00023015"/>
    </source>
</evidence>
<dbReference type="SMART" id="SM01043">
    <property type="entry name" value="BTAD"/>
    <property type="match status" value="1"/>
</dbReference>
<dbReference type="PROSITE" id="PS51755">
    <property type="entry name" value="OMPR_PHOB"/>
    <property type="match status" value="1"/>
</dbReference>
<dbReference type="CDD" id="cd00383">
    <property type="entry name" value="trans_reg_C"/>
    <property type="match status" value="1"/>
</dbReference>
<feature type="domain" description="OmpR/PhoB-type" evidence="6">
    <location>
        <begin position="1"/>
        <end position="95"/>
    </location>
</feature>
<dbReference type="InterPro" id="IPR036388">
    <property type="entry name" value="WH-like_DNA-bd_sf"/>
</dbReference>
<dbReference type="GO" id="GO:0003677">
    <property type="term" value="F:DNA binding"/>
    <property type="evidence" value="ECO:0007669"/>
    <property type="project" value="UniProtKB-UniRule"/>
</dbReference>
<dbReference type="GO" id="GO:0000160">
    <property type="term" value="P:phosphorelay signal transduction system"/>
    <property type="evidence" value="ECO:0007669"/>
    <property type="project" value="InterPro"/>
</dbReference>
<evidence type="ECO:0000313" key="7">
    <source>
        <dbReference type="EMBL" id="MBF4761880.1"/>
    </source>
</evidence>
<dbReference type="InterPro" id="IPR011990">
    <property type="entry name" value="TPR-like_helical_dom_sf"/>
</dbReference>
<dbReference type="GO" id="GO:0006355">
    <property type="term" value="P:regulation of DNA-templated transcription"/>
    <property type="evidence" value="ECO:0007669"/>
    <property type="project" value="InterPro"/>
</dbReference>
<keyword evidence="3 5" id="KW-0238">DNA-binding</keyword>
<dbReference type="PANTHER" id="PTHR35807">
    <property type="entry name" value="TRANSCRIPTIONAL REGULATOR REDD-RELATED"/>
    <property type="match status" value="1"/>
</dbReference>
<reference evidence="7" key="1">
    <citation type="submission" date="2020-11" db="EMBL/GenBank/DDBJ databases">
        <title>Nocardioides sp. nov., isolated from Soil of Cynanchum wilfordii Hemsley rhizosphere.</title>
        <authorList>
            <person name="Lee J.-S."/>
            <person name="Suh M.K."/>
            <person name="Kim J.-S."/>
        </authorList>
    </citation>
    <scope>NUCLEOTIDE SEQUENCE</scope>
    <source>
        <strain evidence="7">KCTC 19275</strain>
    </source>
</reference>
<dbReference type="Gene3D" id="1.25.40.10">
    <property type="entry name" value="Tetratricopeptide repeat domain"/>
    <property type="match status" value="1"/>
</dbReference>
<proteinExistence type="inferred from homology"/>
<comment type="similarity">
    <text evidence="1">Belongs to the AfsR/DnrI/RedD regulatory family.</text>
</comment>
<dbReference type="PANTHER" id="PTHR35807:SF1">
    <property type="entry name" value="TRANSCRIPTIONAL REGULATOR REDD"/>
    <property type="match status" value="1"/>
</dbReference>
<keyword evidence="8" id="KW-1185">Reference proteome</keyword>
<evidence type="ECO:0000259" key="6">
    <source>
        <dbReference type="PROSITE" id="PS51755"/>
    </source>
</evidence>
<keyword evidence="2" id="KW-0805">Transcription regulation</keyword>
<evidence type="ECO:0000256" key="3">
    <source>
        <dbReference type="ARBA" id="ARBA00023125"/>
    </source>
</evidence>
<dbReference type="InterPro" id="IPR049052">
    <property type="entry name" value="nSTAND1"/>
</dbReference>
<name>A0A930YIM7_9ACTN</name>
<comment type="caution">
    <text evidence="7">The sequence shown here is derived from an EMBL/GenBank/DDBJ whole genome shotgun (WGS) entry which is preliminary data.</text>
</comment>
<dbReference type="SUPFAM" id="SSF48452">
    <property type="entry name" value="TPR-like"/>
    <property type="match status" value="1"/>
</dbReference>
<dbReference type="Pfam" id="PF20703">
    <property type="entry name" value="nSTAND1"/>
    <property type="match status" value="1"/>
</dbReference>
<dbReference type="Pfam" id="PF03704">
    <property type="entry name" value="BTAD"/>
    <property type="match status" value="1"/>
</dbReference>
<feature type="DNA-binding region" description="OmpR/PhoB-type" evidence="5">
    <location>
        <begin position="1"/>
        <end position="95"/>
    </location>
</feature>
<dbReference type="Gene3D" id="1.10.10.10">
    <property type="entry name" value="Winged helix-like DNA-binding domain superfamily/Winged helix DNA-binding domain"/>
    <property type="match status" value="1"/>
</dbReference>
<dbReference type="SUPFAM" id="SSF52540">
    <property type="entry name" value="P-loop containing nucleoside triphosphate hydrolases"/>
    <property type="match status" value="1"/>
</dbReference>
<dbReference type="InterPro" id="IPR027417">
    <property type="entry name" value="P-loop_NTPase"/>
</dbReference>
<evidence type="ECO:0000256" key="1">
    <source>
        <dbReference type="ARBA" id="ARBA00005820"/>
    </source>
</evidence>
<evidence type="ECO:0000313" key="8">
    <source>
        <dbReference type="Proteomes" id="UP000640489"/>
    </source>
</evidence>
<dbReference type="CDD" id="cd15831">
    <property type="entry name" value="BTAD"/>
    <property type="match status" value="1"/>
</dbReference>
<dbReference type="SMART" id="SM00862">
    <property type="entry name" value="Trans_reg_C"/>
    <property type="match status" value="1"/>
</dbReference>
<dbReference type="Proteomes" id="UP000640489">
    <property type="component" value="Unassembled WGS sequence"/>
</dbReference>
<dbReference type="InterPro" id="IPR001867">
    <property type="entry name" value="OmpR/PhoB-type_DNA-bd"/>
</dbReference>
<gene>
    <name evidence="7" type="ORF">ISU07_01965</name>
</gene>
<dbReference type="AlphaFoldDB" id="A0A930YIM7"/>
<dbReference type="InterPro" id="IPR051677">
    <property type="entry name" value="AfsR-DnrI-RedD_regulator"/>
</dbReference>